<feature type="domain" description="HNH nuclease" evidence="1">
    <location>
        <begin position="212"/>
        <end position="266"/>
    </location>
</feature>
<evidence type="ECO:0000313" key="3">
    <source>
        <dbReference type="Proteomes" id="UP001517367"/>
    </source>
</evidence>
<dbReference type="InterPro" id="IPR003615">
    <property type="entry name" value="HNH_nuc"/>
</dbReference>
<dbReference type="CDD" id="cd00085">
    <property type="entry name" value="HNHc"/>
    <property type="match status" value="1"/>
</dbReference>
<reference evidence="2 3" key="1">
    <citation type="submission" date="2024-12" db="EMBL/GenBank/DDBJ databases">
        <authorList>
            <person name="Hu S."/>
        </authorList>
    </citation>
    <scope>NUCLEOTIDE SEQUENCE [LARGE SCALE GENOMIC DNA]</scope>
    <source>
        <strain evidence="2 3">P-25</strain>
    </source>
</reference>
<dbReference type="Proteomes" id="UP001517367">
    <property type="component" value="Unassembled WGS sequence"/>
</dbReference>
<organism evidence="2 3">
    <name type="scientific">Pedobacter helvus</name>
    <dbReference type="NCBI Taxonomy" id="2563444"/>
    <lineage>
        <taxon>Bacteria</taxon>
        <taxon>Pseudomonadati</taxon>
        <taxon>Bacteroidota</taxon>
        <taxon>Sphingobacteriia</taxon>
        <taxon>Sphingobacteriales</taxon>
        <taxon>Sphingobacteriaceae</taxon>
        <taxon>Pedobacter</taxon>
    </lineage>
</organism>
<sequence>MLDPTLQKYAKAFSRLKRGGTKYGAAPHKPILLLTLIELIEKGTVTDNRVFVDAQLVGTFKENWLLLVSTAHQEDFTQPFYYLQNERAEGHGYWFLQPLPGCQINAHIKSVTVLASVCEYGYLATDLWLLLNDTVSRTYLKQVLLDTYFAATKNNLLNAKQQGKGYLNDQTSYLLEEPEAKYKHISKYTEEDVFVRNGLFKRLVPKLYQQQCSFTGMSLSSMYKHSFIDACHIVPFSRTQNDSVTNGIALCPNMHRAFDRGLLSIDENYRILVSKHLTEDQKHPYALSALKGRPILLPQQQNHYPAHEALAWHRREVFKR</sequence>
<accession>A0ABW9JL38</accession>
<evidence type="ECO:0000313" key="2">
    <source>
        <dbReference type="EMBL" id="MFN0293117.1"/>
    </source>
</evidence>
<dbReference type="Pfam" id="PF13391">
    <property type="entry name" value="HNH_2"/>
    <property type="match status" value="1"/>
</dbReference>
<dbReference type="PIRSF" id="PIRSF030850">
    <property type="entry name" value="UCP030850"/>
    <property type="match status" value="1"/>
</dbReference>
<keyword evidence="2" id="KW-0378">Hydrolase</keyword>
<gene>
    <name evidence="2" type="ORF">E5L68_017125</name>
</gene>
<protein>
    <submittedName>
        <fullName evidence="2">HNH endonuclease</fullName>
    </submittedName>
</protein>
<proteinExistence type="predicted"/>
<name>A0ABW9JL38_9SPHI</name>
<dbReference type="RefSeq" id="WP_138728807.1">
    <property type="nucleotide sequence ID" value="NZ_SRMP02000045.1"/>
</dbReference>
<comment type="caution">
    <text evidence="2">The sequence shown here is derived from an EMBL/GenBank/DDBJ whole genome shotgun (WGS) entry which is preliminary data.</text>
</comment>
<keyword evidence="2" id="KW-0540">Nuclease</keyword>
<keyword evidence="3" id="KW-1185">Reference proteome</keyword>
<evidence type="ECO:0000259" key="1">
    <source>
        <dbReference type="Pfam" id="PF13391"/>
    </source>
</evidence>
<keyword evidence="2" id="KW-0255">Endonuclease</keyword>
<dbReference type="GO" id="GO:0004519">
    <property type="term" value="F:endonuclease activity"/>
    <property type="evidence" value="ECO:0007669"/>
    <property type="project" value="UniProtKB-KW"/>
</dbReference>
<dbReference type="InterPro" id="IPR011396">
    <property type="entry name" value="PT_DNA_restrict"/>
</dbReference>
<dbReference type="EMBL" id="SRMP02000045">
    <property type="protein sequence ID" value="MFN0293117.1"/>
    <property type="molecule type" value="Genomic_DNA"/>
</dbReference>